<gene>
    <name evidence="11" type="ORF">HII31_00681</name>
</gene>
<dbReference type="InterPro" id="IPR002355">
    <property type="entry name" value="Cu_oxidase_Cu_BS"/>
</dbReference>
<dbReference type="PANTHER" id="PTHR11709">
    <property type="entry name" value="MULTI-COPPER OXIDASE"/>
    <property type="match status" value="1"/>
</dbReference>
<evidence type="ECO:0000256" key="6">
    <source>
        <dbReference type="ARBA" id="ARBA00023180"/>
    </source>
</evidence>
<dbReference type="Pfam" id="PF07731">
    <property type="entry name" value="Cu-oxidase_2"/>
    <property type="match status" value="1"/>
</dbReference>
<dbReference type="Pfam" id="PF00394">
    <property type="entry name" value="Cu-oxidase"/>
    <property type="match status" value="1"/>
</dbReference>
<feature type="chain" id="PRO_5034804544" evidence="7">
    <location>
        <begin position="20"/>
        <end position="628"/>
    </location>
</feature>
<evidence type="ECO:0000256" key="3">
    <source>
        <dbReference type="ARBA" id="ARBA00022729"/>
    </source>
</evidence>
<feature type="domain" description="Plastocyanin-like" evidence="8">
    <location>
        <begin position="189"/>
        <end position="370"/>
    </location>
</feature>
<comment type="similarity">
    <text evidence="1">Belongs to the multicopper oxidase family.</text>
</comment>
<evidence type="ECO:0000256" key="1">
    <source>
        <dbReference type="ARBA" id="ARBA00010609"/>
    </source>
</evidence>
<comment type="caution">
    <text evidence="11">The sequence shown here is derived from an EMBL/GenBank/DDBJ whole genome shotgun (WGS) entry which is preliminary data.</text>
</comment>
<dbReference type="CDD" id="cd13850">
    <property type="entry name" value="CuRO_1_Abr2_like"/>
    <property type="match status" value="1"/>
</dbReference>
<dbReference type="PANTHER" id="PTHR11709:SF488">
    <property type="entry name" value="LACCASE-RELATED"/>
    <property type="match status" value="1"/>
</dbReference>
<dbReference type="CDD" id="cd13898">
    <property type="entry name" value="CuRO_3_Abr2_like"/>
    <property type="match status" value="1"/>
</dbReference>
<dbReference type="InterPro" id="IPR011706">
    <property type="entry name" value="Cu-oxidase_C"/>
</dbReference>
<feature type="domain" description="Plastocyanin-like" evidence="9">
    <location>
        <begin position="459"/>
        <end position="601"/>
    </location>
</feature>
<dbReference type="Pfam" id="PF07732">
    <property type="entry name" value="Cu-oxidase_3"/>
    <property type="match status" value="1"/>
</dbReference>
<dbReference type="GO" id="GO:0016491">
    <property type="term" value="F:oxidoreductase activity"/>
    <property type="evidence" value="ECO:0007669"/>
    <property type="project" value="UniProtKB-KW"/>
</dbReference>
<keyword evidence="12" id="KW-1185">Reference proteome</keyword>
<dbReference type="Proteomes" id="UP000660729">
    <property type="component" value="Unassembled WGS sequence"/>
</dbReference>
<evidence type="ECO:0000259" key="10">
    <source>
        <dbReference type="Pfam" id="PF07732"/>
    </source>
</evidence>
<keyword evidence="3 7" id="KW-0732">Signal</keyword>
<proteinExistence type="inferred from homology"/>
<reference evidence="11" key="1">
    <citation type="submission" date="2020-04" db="EMBL/GenBank/DDBJ databases">
        <title>Draft genome resource of the tomato pathogen Pseudocercospora fuligena.</title>
        <authorList>
            <person name="Zaccaron A."/>
        </authorList>
    </citation>
    <scope>NUCLEOTIDE SEQUENCE</scope>
    <source>
        <strain evidence="11">PF001</strain>
    </source>
</reference>
<evidence type="ECO:0000259" key="9">
    <source>
        <dbReference type="Pfam" id="PF07731"/>
    </source>
</evidence>
<evidence type="ECO:0000256" key="4">
    <source>
        <dbReference type="ARBA" id="ARBA00023002"/>
    </source>
</evidence>
<feature type="domain" description="Plastocyanin-like" evidence="10">
    <location>
        <begin position="52"/>
        <end position="159"/>
    </location>
</feature>
<keyword evidence="2" id="KW-0479">Metal-binding</keyword>
<sequence>MLFATSLWYFWNALLPIWSEAPVFQVDGCRPSAETPPVLFEVHLTSSSIDAIGAGAREVILVNGSFPGPTLRVSIGTEVNFLVRNYLQEDTTIHFHGIGQRKTPWADGVPGLTQRQIRPGASFMYRWTAEEAGVYFYHGHSKGQLMDGLYGSIVVDSPNADRPFNLISSNVENQKAMRAAERSVQPLLVADWSQYKFNDFYSIEAAANFDLACTDAILVNGMGSQYCLEPASLDNMTNPIILKMLQDLGEDHMTAKGCVPPIKALQGDFDVDLDRLPPEAVRKCVGGQNPAGNYTIPVDSKLGWAALTFINVGGLCPLQIALDNHEFHVFAVDGQYIQPVTTDRVLVGTGNRVSVMIKLDQEPARYALRIANDLLNQILGGFAELSYDGSKQTPRRAKPKMNYAGQPLIADMRSFKPEDSHPYPAQPPARKSDRTFKMLLGKPGRPFGSYEWSLTGHEVYNMTAEEDDPPLLFRGSPKMPDNELVIRTNIGDWIDLILETEGPFAQGHPIHKHANKLYFLGSGIGKFPWKTIAAAEEELPAGTFNFVDPPYLDTFTTPDIAGNAPAVWTAVRYKAEYPGTWLFHCHVQTHLSGGMGVVIVDGIDVLPEVPLNYREWNGFEPPLLEHAS</sequence>
<evidence type="ECO:0000313" key="12">
    <source>
        <dbReference type="Proteomes" id="UP000660729"/>
    </source>
</evidence>
<dbReference type="InterPro" id="IPR045087">
    <property type="entry name" value="Cu-oxidase_fam"/>
</dbReference>
<dbReference type="InterPro" id="IPR011707">
    <property type="entry name" value="Cu-oxidase-like_N"/>
</dbReference>
<evidence type="ECO:0000313" key="11">
    <source>
        <dbReference type="EMBL" id="KAF7197967.1"/>
    </source>
</evidence>
<keyword evidence="5" id="KW-0186">Copper</keyword>
<dbReference type="OrthoDB" id="2121828at2759"/>
<dbReference type="SUPFAM" id="SSF49503">
    <property type="entry name" value="Cupredoxins"/>
    <property type="match status" value="3"/>
</dbReference>
<keyword evidence="4" id="KW-0560">Oxidoreductase</keyword>
<feature type="signal peptide" evidence="7">
    <location>
        <begin position="1"/>
        <end position="19"/>
    </location>
</feature>
<organism evidence="11 12">
    <name type="scientific">Pseudocercospora fuligena</name>
    <dbReference type="NCBI Taxonomy" id="685502"/>
    <lineage>
        <taxon>Eukaryota</taxon>
        <taxon>Fungi</taxon>
        <taxon>Dikarya</taxon>
        <taxon>Ascomycota</taxon>
        <taxon>Pezizomycotina</taxon>
        <taxon>Dothideomycetes</taxon>
        <taxon>Dothideomycetidae</taxon>
        <taxon>Mycosphaerellales</taxon>
        <taxon>Mycosphaerellaceae</taxon>
        <taxon>Pseudocercospora</taxon>
    </lineage>
</organism>
<evidence type="ECO:0000256" key="2">
    <source>
        <dbReference type="ARBA" id="ARBA00022723"/>
    </source>
</evidence>
<dbReference type="PROSITE" id="PS00079">
    <property type="entry name" value="MULTICOPPER_OXIDASE1"/>
    <property type="match status" value="1"/>
</dbReference>
<evidence type="ECO:0000259" key="8">
    <source>
        <dbReference type="Pfam" id="PF00394"/>
    </source>
</evidence>
<keyword evidence="6" id="KW-0325">Glycoprotein</keyword>
<dbReference type="AlphaFoldDB" id="A0A8H6VPP3"/>
<evidence type="ECO:0000256" key="5">
    <source>
        <dbReference type="ARBA" id="ARBA00023008"/>
    </source>
</evidence>
<dbReference type="GO" id="GO:0005507">
    <property type="term" value="F:copper ion binding"/>
    <property type="evidence" value="ECO:0007669"/>
    <property type="project" value="InterPro"/>
</dbReference>
<accession>A0A8H6VPP3</accession>
<protein>
    <submittedName>
        <fullName evidence="11">Laccase abr2</fullName>
    </submittedName>
</protein>
<dbReference type="InterPro" id="IPR008972">
    <property type="entry name" value="Cupredoxin"/>
</dbReference>
<dbReference type="InterPro" id="IPR001117">
    <property type="entry name" value="Cu-oxidase_2nd"/>
</dbReference>
<dbReference type="EMBL" id="JABCIY010000004">
    <property type="protein sequence ID" value="KAF7197967.1"/>
    <property type="molecule type" value="Genomic_DNA"/>
</dbReference>
<dbReference type="PROSITE" id="PS00080">
    <property type="entry name" value="MULTICOPPER_OXIDASE2"/>
    <property type="match status" value="1"/>
</dbReference>
<name>A0A8H6VPP3_9PEZI</name>
<dbReference type="Gene3D" id="2.60.40.420">
    <property type="entry name" value="Cupredoxins - blue copper proteins"/>
    <property type="match status" value="3"/>
</dbReference>
<dbReference type="InterPro" id="IPR033138">
    <property type="entry name" value="Cu_oxidase_CS"/>
</dbReference>
<evidence type="ECO:0000256" key="7">
    <source>
        <dbReference type="SAM" id="SignalP"/>
    </source>
</evidence>